<organism evidence="2 3">
    <name type="scientific">Volvox africanus</name>
    <dbReference type="NCBI Taxonomy" id="51714"/>
    <lineage>
        <taxon>Eukaryota</taxon>
        <taxon>Viridiplantae</taxon>
        <taxon>Chlorophyta</taxon>
        <taxon>core chlorophytes</taxon>
        <taxon>Chlorophyceae</taxon>
        <taxon>CS clade</taxon>
        <taxon>Chlamydomonadales</taxon>
        <taxon>Volvocaceae</taxon>
        <taxon>Volvox</taxon>
    </lineage>
</organism>
<keyword evidence="3" id="KW-1185">Reference proteome</keyword>
<dbReference type="AlphaFoldDB" id="A0A8J4F9B6"/>
<evidence type="ECO:0000313" key="2">
    <source>
        <dbReference type="EMBL" id="GIL66663.1"/>
    </source>
</evidence>
<dbReference type="Proteomes" id="UP000747399">
    <property type="component" value="Unassembled WGS sequence"/>
</dbReference>
<protein>
    <submittedName>
        <fullName evidence="2">Uncharacterized protein</fullName>
    </submittedName>
</protein>
<comment type="caution">
    <text evidence="2">The sequence shown here is derived from an EMBL/GenBank/DDBJ whole genome shotgun (WGS) entry which is preliminary data.</text>
</comment>
<name>A0A8J4F9B6_9CHLO</name>
<gene>
    <name evidence="2" type="ORF">Vafri_20151</name>
</gene>
<evidence type="ECO:0000313" key="3">
    <source>
        <dbReference type="Proteomes" id="UP000747399"/>
    </source>
</evidence>
<reference evidence="2" key="1">
    <citation type="journal article" date="2021" name="Proc. Natl. Acad. Sci. U.S.A.">
        <title>Three genomes in the algal genus Volvox reveal the fate of a haploid sex-determining region after a transition to homothallism.</title>
        <authorList>
            <person name="Yamamoto K."/>
            <person name="Hamaji T."/>
            <person name="Kawai-Toyooka H."/>
            <person name="Matsuzaki R."/>
            <person name="Takahashi F."/>
            <person name="Nishimura Y."/>
            <person name="Kawachi M."/>
            <person name="Noguchi H."/>
            <person name="Minakuchi Y."/>
            <person name="Umen J.G."/>
            <person name="Toyoda A."/>
            <person name="Nozaki H."/>
        </authorList>
    </citation>
    <scope>NUCLEOTIDE SEQUENCE</scope>
    <source>
        <strain evidence="2">NIES-3780</strain>
    </source>
</reference>
<dbReference type="EMBL" id="BNCO01000088">
    <property type="protein sequence ID" value="GIL66663.1"/>
    <property type="molecule type" value="Genomic_DNA"/>
</dbReference>
<proteinExistence type="predicted"/>
<feature type="region of interest" description="Disordered" evidence="1">
    <location>
        <begin position="129"/>
        <end position="160"/>
    </location>
</feature>
<evidence type="ECO:0000256" key="1">
    <source>
        <dbReference type="SAM" id="MobiDB-lite"/>
    </source>
</evidence>
<sequence length="203" mass="21184">MTSVEPSTDTAAADAGMDIVPSGEALRIVSGWLGMSVEEALLEAGPSASSQTAVPNRRQQFLGLGAKYLPHHKAVETATALDLKLRKRLERGLAARRLQEEEALEAGRGGALTCGPKPSPGALVGAQMGEGPGTKRRARHPGECTREVGQNDSSGEEEYKAPAVGSIAVKTSSKVAREAALLYAPVDCGSGKRKKAKGSRKEP</sequence>
<accession>A0A8J4F9B6</accession>